<dbReference type="InterPro" id="IPR000719">
    <property type="entry name" value="Prot_kinase_dom"/>
</dbReference>
<keyword evidence="9" id="KW-1133">Transmembrane helix</keyword>
<evidence type="ECO:0000256" key="5">
    <source>
        <dbReference type="ARBA" id="ARBA00022777"/>
    </source>
</evidence>
<gene>
    <name evidence="11" type="ORF">LXT12_19885</name>
</gene>
<dbReference type="InterPro" id="IPR011009">
    <property type="entry name" value="Kinase-like_dom_sf"/>
</dbReference>
<proteinExistence type="inferred from homology"/>
<feature type="compositionally biased region" description="Low complexity" evidence="8">
    <location>
        <begin position="448"/>
        <end position="485"/>
    </location>
</feature>
<feature type="region of interest" description="Disordered" evidence="8">
    <location>
        <begin position="350"/>
        <end position="382"/>
    </location>
</feature>
<dbReference type="InterPro" id="IPR020635">
    <property type="entry name" value="Tyr_kinase_cat_dom"/>
</dbReference>
<feature type="transmembrane region" description="Helical" evidence="9">
    <location>
        <begin position="390"/>
        <end position="408"/>
    </location>
</feature>
<sequence length="589" mass="62186">MTADARDDDSINALPAGTRFGELEILGTLGVGGFGIVYLARDHSLEREVAIKEYMPSQFAQRDGRSQVSVRSISMRETFELGRRSFVNEAKLLARFDHPSLLKVYRFWEANGTAYMAMPRLVGQNLREARKARPTPPPEAWTRRIFDAVLGGLETLHAQHVWHRDVAPDNIFLPADGSPPILLDFGAARQAIGDRTQVFTAILKPSFAPIEQYAEATSLKQGPWTDFYALAAAMHELLTGRPPPPCTARAMGDELLPLAVEGYSPHFLAALDWALRVPPHQRPQTAAAWREVIEGRAPVPPAQPAPPRTAPPPAAPAAAEPLDLEFADTVQAPPPDGEDDPAATIVVPASRPAAPVPPPTRPRPPAQAPAQPGKAARPTAAPVRNGLNPVWIIGGALGVVVLLVLFVLQLPRRAAQEAAAEPAAASAPVVTAAPPEPASSPALPAPTPVAQASAPASQPAPQPAVVASPAKPASALAAAGRAASAPRREAAKPVLTEKAGDYRPVPKSPVFAAPEPAASAPGVLATKSAAPASAASAAEPRSPTEACGRRVLLALAWCVDRQCEKPEFQNHPECVRLRDIRNSRQGGVP</sequence>
<dbReference type="InterPro" id="IPR017441">
    <property type="entry name" value="Protein_kinase_ATP_BS"/>
</dbReference>
<feature type="binding site" evidence="7">
    <location>
        <position position="52"/>
    </location>
    <ligand>
        <name>ATP</name>
        <dbReference type="ChEBI" id="CHEBI:30616"/>
    </ligand>
</feature>
<dbReference type="Proteomes" id="UP001201463">
    <property type="component" value="Unassembled WGS sequence"/>
</dbReference>
<keyword evidence="5 11" id="KW-0418">Kinase</keyword>
<dbReference type="SMART" id="SM00219">
    <property type="entry name" value="TyrKc"/>
    <property type="match status" value="1"/>
</dbReference>
<dbReference type="Gene3D" id="1.10.510.10">
    <property type="entry name" value="Transferase(Phosphotransferase) domain 1"/>
    <property type="match status" value="1"/>
</dbReference>
<evidence type="ECO:0000256" key="2">
    <source>
        <dbReference type="ARBA" id="ARBA00012513"/>
    </source>
</evidence>
<dbReference type="Pfam" id="PF00069">
    <property type="entry name" value="Pkinase"/>
    <property type="match status" value="1"/>
</dbReference>
<dbReference type="PROSITE" id="PS00107">
    <property type="entry name" value="PROTEIN_KINASE_ATP"/>
    <property type="match status" value="1"/>
</dbReference>
<dbReference type="GO" id="GO:0016301">
    <property type="term" value="F:kinase activity"/>
    <property type="evidence" value="ECO:0007669"/>
    <property type="project" value="UniProtKB-KW"/>
</dbReference>
<evidence type="ECO:0000256" key="9">
    <source>
        <dbReference type="SAM" id="Phobius"/>
    </source>
</evidence>
<keyword evidence="9" id="KW-0812">Transmembrane</keyword>
<dbReference type="PROSITE" id="PS50011">
    <property type="entry name" value="PROTEIN_KINASE_DOM"/>
    <property type="match status" value="1"/>
</dbReference>
<dbReference type="InterPro" id="IPR050660">
    <property type="entry name" value="NEK_Ser/Thr_kinase"/>
</dbReference>
<organism evidence="11 12">
    <name type="scientific">Pelomonas caseinilytica</name>
    <dbReference type="NCBI Taxonomy" id="2906763"/>
    <lineage>
        <taxon>Bacteria</taxon>
        <taxon>Pseudomonadati</taxon>
        <taxon>Pseudomonadota</taxon>
        <taxon>Betaproteobacteria</taxon>
        <taxon>Burkholderiales</taxon>
        <taxon>Sphaerotilaceae</taxon>
        <taxon>Roseateles</taxon>
    </lineage>
</organism>
<keyword evidence="6 7" id="KW-0067">ATP-binding</keyword>
<keyword evidence="9" id="KW-0472">Membrane</keyword>
<keyword evidence="3" id="KW-0808">Transferase</keyword>
<dbReference type="PANTHER" id="PTHR43671">
    <property type="entry name" value="SERINE/THREONINE-PROTEIN KINASE NEK"/>
    <property type="match status" value="1"/>
</dbReference>
<keyword evidence="4 7" id="KW-0547">Nucleotide-binding</keyword>
<dbReference type="InterPro" id="IPR008266">
    <property type="entry name" value="Tyr_kinase_AS"/>
</dbReference>
<evidence type="ECO:0000256" key="6">
    <source>
        <dbReference type="ARBA" id="ARBA00022840"/>
    </source>
</evidence>
<comment type="similarity">
    <text evidence="1">Belongs to the protein kinase superfamily. NEK Ser/Thr protein kinase family. NIMA subfamily.</text>
</comment>
<feature type="region of interest" description="Disordered" evidence="8">
    <location>
        <begin position="421"/>
        <end position="507"/>
    </location>
</feature>
<dbReference type="RefSeq" id="WP_233394037.1">
    <property type="nucleotide sequence ID" value="NZ_JAJTWT010000009.1"/>
</dbReference>
<keyword evidence="12" id="KW-1185">Reference proteome</keyword>
<feature type="compositionally biased region" description="Pro residues" evidence="8">
    <location>
        <begin position="434"/>
        <end position="447"/>
    </location>
</feature>
<comment type="caution">
    <text evidence="11">The sequence shown here is derived from an EMBL/GenBank/DDBJ whole genome shotgun (WGS) entry which is preliminary data.</text>
</comment>
<protein>
    <recommendedName>
        <fullName evidence="2">non-specific serine/threonine protein kinase</fullName>
        <ecNumber evidence="2">2.7.11.1</ecNumber>
    </recommendedName>
</protein>
<dbReference type="PANTHER" id="PTHR43671:SF13">
    <property type="entry name" value="SERINE_THREONINE-PROTEIN KINASE NEK2"/>
    <property type="match status" value="1"/>
</dbReference>
<evidence type="ECO:0000256" key="8">
    <source>
        <dbReference type="SAM" id="MobiDB-lite"/>
    </source>
</evidence>
<feature type="compositionally biased region" description="Pro residues" evidence="8">
    <location>
        <begin position="354"/>
        <end position="367"/>
    </location>
</feature>
<reference evidence="11 12" key="1">
    <citation type="submission" date="2021-12" db="EMBL/GenBank/DDBJ databases">
        <title>Genome seq of p7.</title>
        <authorList>
            <person name="Seo T."/>
        </authorList>
    </citation>
    <scope>NUCLEOTIDE SEQUENCE [LARGE SCALE GENOMIC DNA]</scope>
    <source>
        <strain evidence="11 12">P7</strain>
    </source>
</reference>
<dbReference type="EMBL" id="JAJTWT010000009">
    <property type="protein sequence ID" value="MCE4539516.1"/>
    <property type="molecule type" value="Genomic_DNA"/>
</dbReference>
<accession>A0ABS8XF31</accession>
<feature type="region of interest" description="Disordered" evidence="8">
    <location>
        <begin position="297"/>
        <end position="317"/>
    </location>
</feature>
<feature type="domain" description="Protein kinase" evidence="10">
    <location>
        <begin position="23"/>
        <end position="293"/>
    </location>
</feature>
<evidence type="ECO:0000313" key="12">
    <source>
        <dbReference type="Proteomes" id="UP001201463"/>
    </source>
</evidence>
<evidence type="ECO:0000256" key="4">
    <source>
        <dbReference type="ARBA" id="ARBA00022741"/>
    </source>
</evidence>
<dbReference type="CDD" id="cd14014">
    <property type="entry name" value="STKc_PknB_like"/>
    <property type="match status" value="1"/>
</dbReference>
<dbReference type="PROSITE" id="PS00109">
    <property type="entry name" value="PROTEIN_KINASE_TYR"/>
    <property type="match status" value="1"/>
</dbReference>
<name>A0ABS8XF31_9BURK</name>
<dbReference type="EC" id="2.7.11.1" evidence="2"/>
<evidence type="ECO:0000256" key="1">
    <source>
        <dbReference type="ARBA" id="ARBA00010886"/>
    </source>
</evidence>
<dbReference type="Gene3D" id="3.30.200.20">
    <property type="entry name" value="Phosphorylase Kinase, domain 1"/>
    <property type="match status" value="1"/>
</dbReference>
<feature type="compositionally biased region" description="Low complexity" evidence="8">
    <location>
        <begin position="368"/>
        <end position="378"/>
    </location>
</feature>
<evidence type="ECO:0000259" key="10">
    <source>
        <dbReference type="PROSITE" id="PS50011"/>
    </source>
</evidence>
<evidence type="ECO:0000256" key="3">
    <source>
        <dbReference type="ARBA" id="ARBA00022679"/>
    </source>
</evidence>
<evidence type="ECO:0000256" key="7">
    <source>
        <dbReference type="PROSITE-ProRule" id="PRU10141"/>
    </source>
</evidence>
<feature type="compositionally biased region" description="Low complexity" evidence="8">
    <location>
        <begin position="421"/>
        <end position="433"/>
    </location>
</feature>
<evidence type="ECO:0000313" key="11">
    <source>
        <dbReference type="EMBL" id="MCE4539516.1"/>
    </source>
</evidence>
<dbReference type="SUPFAM" id="SSF56112">
    <property type="entry name" value="Protein kinase-like (PK-like)"/>
    <property type="match status" value="1"/>
</dbReference>
<feature type="compositionally biased region" description="Pro residues" evidence="8">
    <location>
        <begin position="298"/>
        <end position="315"/>
    </location>
</feature>